<dbReference type="InterPro" id="IPR002925">
    <property type="entry name" value="Dienelactn_hydro"/>
</dbReference>
<evidence type="ECO:0000313" key="3">
    <source>
        <dbReference type="EMBL" id="MBB6632990.1"/>
    </source>
</evidence>
<protein>
    <submittedName>
        <fullName evidence="3">Dienelactone hydrolase family protein</fullName>
    </submittedName>
</protein>
<sequence length="289" mass="32539">MLEKAIRRESFELVLGDDLVVRGEVRVRELREGEEGRPVLIMAHGFKGFKDWGFIPYAAESFAKGGYAVIAFNFSLNGVRETDYDELEKFGRNTFTREQEDLSAVVEALRAGELPLADSVRADELYLLGFSRGAATVDLYAAAHPDVKGIVSWNGNAVCYLFPEEFREKVLREGIGYVYDARTQTQMPIRAGLFEDLDRNGERYHILNQMAKLKLPALFVQGDRDFEAILQGSLRLREAAPHQRHVTVEGADHAFGTAHPFRGTTAELEKAIEVTARFLEDCRSGTFRD</sequence>
<reference evidence="3 4" key="1">
    <citation type="submission" date="2020-08" db="EMBL/GenBank/DDBJ databases">
        <title>Cohnella phylogeny.</title>
        <authorList>
            <person name="Dunlap C."/>
        </authorList>
    </citation>
    <scope>NUCLEOTIDE SEQUENCE [LARGE SCALE GENOMIC DNA]</scope>
    <source>
        <strain evidence="3 4">DSM 25241</strain>
    </source>
</reference>
<accession>A0A841SSV2</accession>
<organism evidence="3 4">
    <name type="scientific">Cohnella thailandensis</name>
    <dbReference type="NCBI Taxonomy" id="557557"/>
    <lineage>
        <taxon>Bacteria</taxon>
        <taxon>Bacillati</taxon>
        <taxon>Bacillota</taxon>
        <taxon>Bacilli</taxon>
        <taxon>Bacillales</taxon>
        <taxon>Paenibacillaceae</taxon>
        <taxon>Cohnella</taxon>
    </lineage>
</organism>
<dbReference type="AlphaFoldDB" id="A0A841SSV2"/>
<dbReference type="RefSeq" id="WP_185118232.1">
    <property type="nucleotide sequence ID" value="NZ_JACJVQ010000003.1"/>
</dbReference>
<evidence type="ECO:0000313" key="4">
    <source>
        <dbReference type="Proteomes" id="UP000535838"/>
    </source>
</evidence>
<dbReference type="GO" id="GO:0052689">
    <property type="term" value="F:carboxylic ester hydrolase activity"/>
    <property type="evidence" value="ECO:0007669"/>
    <property type="project" value="UniProtKB-ARBA"/>
</dbReference>
<proteinExistence type="predicted"/>
<dbReference type="Gene3D" id="3.40.50.1820">
    <property type="entry name" value="alpha/beta hydrolase"/>
    <property type="match status" value="1"/>
</dbReference>
<evidence type="ECO:0000259" key="2">
    <source>
        <dbReference type="Pfam" id="PF01738"/>
    </source>
</evidence>
<dbReference type="PANTHER" id="PTHR22946">
    <property type="entry name" value="DIENELACTONE HYDROLASE DOMAIN-CONTAINING PROTEIN-RELATED"/>
    <property type="match status" value="1"/>
</dbReference>
<dbReference type="InterPro" id="IPR029058">
    <property type="entry name" value="AB_hydrolase_fold"/>
</dbReference>
<dbReference type="PANTHER" id="PTHR22946:SF9">
    <property type="entry name" value="POLYKETIDE TRANSFERASE AF380"/>
    <property type="match status" value="1"/>
</dbReference>
<keyword evidence="1 3" id="KW-0378">Hydrolase</keyword>
<feature type="domain" description="Dienelactone hydrolase" evidence="2">
    <location>
        <begin position="37"/>
        <end position="157"/>
    </location>
</feature>
<dbReference type="EMBL" id="JACJVQ010000003">
    <property type="protein sequence ID" value="MBB6632990.1"/>
    <property type="molecule type" value="Genomic_DNA"/>
</dbReference>
<comment type="caution">
    <text evidence="3">The sequence shown here is derived from an EMBL/GenBank/DDBJ whole genome shotgun (WGS) entry which is preliminary data.</text>
</comment>
<keyword evidence="4" id="KW-1185">Reference proteome</keyword>
<dbReference type="SUPFAM" id="SSF53474">
    <property type="entry name" value="alpha/beta-Hydrolases"/>
    <property type="match status" value="1"/>
</dbReference>
<name>A0A841SSV2_9BACL</name>
<gene>
    <name evidence="3" type="ORF">H7B67_02550</name>
</gene>
<dbReference type="Pfam" id="PF01738">
    <property type="entry name" value="DLH"/>
    <property type="match status" value="1"/>
</dbReference>
<dbReference type="InterPro" id="IPR050261">
    <property type="entry name" value="FrsA_esterase"/>
</dbReference>
<evidence type="ECO:0000256" key="1">
    <source>
        <dbReference type="ARBA" id="ARBA00022801"/>
    </source>
</evidence>
<dbReference type="Proteomes" id="UP000535838">
    <property type="component" value="Unassembled WGS sequence"/>
</dbReference>